<protein>
    <submittedName>
        <fullName evidence="1">Uncharacterized protein</fullName>
    </submittedName>
</protein>
<dbReference type="AlphaFoldDB" id="A0AAD9HNP7"/>
<accession>A0AAD9HNP7</accession>
<name>A0AAD9HNP7_9PEZI</name>
<comment type="caution">
    <text evidence="1">The sequence shown here is derived from an EMBL/GenBank/DDBJ whole genome shotgun (WGS) entry which is preliminary data.</text>
</comment>
<keyword evidence="2" id="KW-1185">Reference proteome</keyword>
<gene>
    <name evidence="1" type="ORF">LX32DRAFT_650937</name>
</gene>
<evidence type="ECO:0000313" key="1">
    <source>
        <dbReference type="EMBL" id="KAK2031299.1"/>
    </source>
</evidence>
<proteinExistence type="predicted"/>
<organism evidence="1 2">
    <name type="scientific">Colletotrichum zoysiae</name>
    <dbReference type="NCBI Taxonomy" id="1216348"/>
    <lineage>
        <taxon>Eukaryota</taxon>
        <taxon>Fungi</taxon>
        <taxon>Dikarya</taxon>
        <taxon>Ascomycota</taxon>
        <taxon>Pezizomycotina</taxon>
        <taxon>Sordariomycetes</taxon>
        <taxon>Hypocreomycetidae</taxon>
        <taxon>Glomerellales</taxon>
        <taxon>Glomerellaceae</taxon>
        <taxon>Colletotrichum</taxon>
        <taxon>Colletotrichum graminicola species complex</taxon>
    </lineage>
</organism>
<dbReference type="EMBL" id="MU842842">
    <property type="protein sequence ID" value="KAK2031299.1"/>
    <property type="molecule type" value="Genomic_DNA"/>
</dbReference>
<evidence type="ECO:0000313" key="2">
    <source>
        <dbReference type="Proteomes" id="UP001232148"/>
    </source>
</evidence>
<sequence>MGRTQVMKTHRSGFFGHAWRLLKSIRLSLARYGRPKLAAEEDTDSMPYRVLIERFTGEEYAPGGVGYSMVDRKAGICEVGGYLTGWLGSRLMHLILQSKMILGLQWLMPVCDSAKGGQNMPSMRARKAPTTCYWTFSSSGSIYNVYVHSKVGTQCFLLAASIACPKSVFD</sequence>
<reference evidence="1" key="1">
    <citation type="submission" date="2021-06" db="EMBL/GenBank/DDBJ databases">
        <title>Comparative genomics, transcriptomics and evolutionary studies reveal genomic signatures of adaptation to plant cell wall in hemibiotrophic fungi.</title>
        <authorList>
            <consortium name="DOE Joint Genome Institute"/>
            <person name="Baroncelli R."/>
            <person name="Diaz J.F."/>
            <person name="Benocci T."/>
            <person name="Peng M."/>
            <person name="Battaglia E."/>
            <person name="Haridas S."/>
            <person name="Andreopoulos W."/>
            <person name="Labutti K."/>
            <person name="Pangilinan J."/>
            <person name="Floch G.L."/>
            <person name="Makela M.R."/>
            <person name="Henrissat B."/>
            <person name="Grigoriev I.V."/>
            <person name="Crouch J.A."/>
            <person name="De Vries R.P."/>
            <person name="Sukno S.A."/>
            <person name="Thon M.R."/>
        </authorList>
    </citation>
    <scope>NUCLEOTIDE SEQUENCE</scope>
    <source>
        <strain evidence="1">MAFF235873</strain>
    </source>
</reference>
<dbReference type="Proteomes" id="UP001232148">
    <property type="component" value="Unassembled WGS sequence"/>
</dbReference>